<evidence type="ECO:0000313" key="2">
    <source>
        <dbReference type="Proteomes" id="UP001241758"/>
    </source>
</evidence>
<dbReference type="SUPFAM" id="SSF55729">
    <property type="entry name" value="Acyl-CoA N-acyltransferases (Nat)"/>
    <property type="match status" value="1"/>
</dbReference>
<evidence type="ECO:0008006" key="3">
    <source>
        <dbReference type="Google" id="ProtNLM"/>
    </source>
</evidence>
<name>A0ABT6WZL5_9ACTN</name>
<sequence>MLFPHTESQRITLTSARAADAGQVYEILFQLGRAGLPMVDTFVEAFGQGLAACFLVRRKDTGEVVGFTSLTELSPAGHVQAEVYVAAGHRDELLVDATMLTANFAFSMWRTRKVYFYTTEKASVALGVDGDHLTMVREEAVLPSHAYFHGRRWDVNVLAIYRDQWDSCGVDLLKQLL</sequence>
<dbReference type="EMBL" id="JASCTH010000041">
    <property type="protein sequence ID" value="MDI6105188.1"/>
    <property type="molecule type" value="Genomic_DNA"/>
</dbReference>
<accession>A0ABT6WZL5</accession>
<proteinExistence type="predicted"/>
<comment type="caution">
    <text evidence="1">The sequence shown here is derived from an EMBL/GenBank/DDBJ whole genome shotgun (WGS) entry which is preliminary data.</text>
</comment>
<keyword evidence="2" id="KW-1185">Reference proteome</keyword>
<reference evidence="1 2" key="1">
    <citation type="submission" date="2023-05" db="EMBL/GenBank/DDBJ databases">
        <title>Actinoplanes sp. NEAU-A12 genome sequencing.</title>
        <authorList>
            <person name="Wang Z.-S."/>
        </authorList>
    </citation>
    <scope>NUCLEOTIDE SEQUENCE [LARGE SCALE GENOMIC DNA]</scope>
    <source>
        <strain evidence="1 2">NEAU-A12</strain>
    </source>
</reference>
<dbReference type="RefSeq" id="WP_282766655.1">
    <property type="nucleotide sequence ID" value="NZ_JASCTH010000041.1"/>
</dbReference>
<protein>
    <recommendedName>
        <fullName evidence="3">GNAT family N-acetyltransferase</fullName>
    </recommendedName>
</protein>
<gene>
    <name evidence="1" type="ORF">QLQ12_42045</name>
</gene>
<dbReference type="Proteomes" id="UP001241758">
    <property type="component" value="Unassembled WGS sequence"/>
</dbReference>
<dbReference type="Gene3D" id="3.40.630.30">
    <property type="match status" value="1"/>
</dbReference>
<dbReference type="InterPro" id="IPR016181">
    <property type="entry name" value="Acyl_CoA_acyltransferase"/>
</dbReference>
<organism evidence="1 2">
    <name type="scientific">Actinoplanes sandaracinus</name>
    <dbReference type="NCBI Taxonomy" id="3045177"/>
    <lineage>
        <taxon>Bacteria</taxon>
        <taxon>Bacillati</taxon>
        <taxon>Actinomycetota</taxon>
        <taxon>Actinomycetes</taxon>
        <taxon>Micromonosporales</taxon>
        <taxon>Micromonosporaceae</taxon>
        <taxon>Actinoplanes</taxon>
    </lineage>
</organism>
<evidence type="ECO:0000313" key="1">
    <source>
        <dbReference type="EMBL" id="MDI6105188.1"/>
    </source>
</evidence>